<evidence type="ECO:0000259" key="1">
    <source>
        <dbReference type="Pfam" id="PF03819"/>
    </source>
</evidence>
<dbReference type="InterPro" id="IPR048015">
    <property type="entry name" value="NTP-PPase_MazG-like_N"/>
</dbReference>
<dbReference type="Pfam" id="PF03819">
    <property type="entry name" value="MazG"/>
    <property type="match status" value="1"/>
</dbReference>
<accession>A0A6J5Z1Y5</accession>
<dbReference type="PANTHER" id="PTHR30522">
    <property type="entry name" value="NUCLEOSIDE TRIPHOSPHATE PYROPHOSPHOHYDROLASE"/>
    <property type="match status" value="1"/>
</dbReference>
<dbReference type="EMBL" id="CAESAK010000053">
    <property type="protein sequence ID" value="CAB4335596.1"/>
    <property type="molecule type" value="Genomic_DNA"/>
</dbReference>
<dbReference type="GO" id="GO:0046076">
    <property type="term" value="P:dTTP catabolic process"/>
    <property type="evidence" value="ECO:0007669"/>
    <property type="project" value="TreeGrafter"/>
</dbReference>
<dbReference type="InterPro" id="IPR004518">
    <property type="entry name" value="MazG-like_dom"/>
</dbReference>
<proteinExistence type="predicted"/>
<dbReference type="InterPro" id="IPR011551">
    <property type="entry name" value="NTP_PyrPHydrolase_MazG"/>
</dbReference>
<gene>
    <name evidence="2" type="ORF">UFOPK3775_00524</name>
</gene>
<dbReference type="GO" id="GO:0046061">
    <property type="term" value="P:dATP catabolic process"/>
    <property type="evidence" value="ECO:0007669"/>
    <property type="project" value="TreeGrafter"/>
</dbReference>
<dbReference type="GO" id="GO:0046047">
    <property type="term" value="P:TTP catabolic process"/>
    <property type="evidence" value="ECO:0007669"/>
    <property type="project" value="TreeGrafter"/>
</dbReference>
<dbReference type="AlphaFoldDB" id="A0A6J5Z1Y5"/>
<dbReference type="PANTHER" id="PTHR30522:SF0">
    <property type="entry name" value="NUCLEOSIDE TRIPHOSPHATE PYROPHOSPHOHYDROLASE"/>
    <property type="match status" value="1"/>
</dbReference>
<dbReference type="NCBIfam" id="TIGR00444">
    <property type="entry name" value="mazG"/>
    <property type="match status" value="1"/>
</dbReference>
<protein>
    <submittedName>
        <fullName evidence="2">Unannotated protein</fullName>
    </submittedName>
</protein>
<dbReference type="GO" id="GO:0047429">
    <property type="term" value="F:nucleoside triphosphate diphosphatase activity"/>
    <property type="evidence" value="ECO:0007669"/>
    <property type="project" value="TreeGrafter"/>
</dbReference>
<evidence type="ECO:0000313" key="2">
    <source>
        <dbReference type="EMBL" id="CAB4335596.1"/>
    </source>
</evidence>
<dbReference type="Gene3D" id="1.10.287.1080">
    <property type="entry name" value="MazG-like"/>
    <property type="match status" value="1"/>
</dbReference>
<organism evidence="2">
    <name type="scientific">freshwater metagenome</name>
    <dbReference type="NCBI Taxonomy" id="449393"/>
    <lineage>
        <taxon>unclassified sequences</taxon>
        <taxon>metagenomes</taxon>
        <taxon>ecological metagenomes</taxon>
    </lineage>
</organism>
<dbReference type="GO" id="GO:0006203">
    <property type="term" value="P:dGTP catabolic process"/>
    <property type="evidence" value="ECO:0007669"/>
    <property type="project" value="TreeGrafter"/>
</dbReference>
<name>A0A6J5Z1Y5_9ZZZZ</name>
<reference evidence="2" key="1">
    <citation type="submission" date="2020-05" db="EMBL/GenBank/DDBJ databases">
        <authorList>
            <person name="Chiriac C."/>
            <person name="Salcher M."/>
            <person name="Ghai R."/>
            <person name="Kavagutti S V."/>
        </authorList>
    </citation>
    <scope>NUCLEOTIDE SEQUENCE</scope>
</reference>
<dbReference type="GO" id="GO:0046052">
    <property type="term" value="P:UTP catabolic process"/>
    <property type="evidence" value="ECO:0007669"/>
    <property type="project" value="TreeGrafter"/>
</dbReference>
<dbReference type="FunFam" id="1.10.287.1080:FF:000001">
    <property type="entry name" value="Nucleoside triphosphate pyrophosphohydrolase"/>
    <property type="match status" value="1"/>
</dbReference>
<dbReference type="CDD" id="cd11528">
    <property type="entry name" value="NTP-PPase_MazG_Nterm"/>
    <property type="match status" value="1"/>
</dbReference>
<dbReference type="GO" id="GO:0046081">
    <property type="term" value="P:dUTP catabolic process"/>
    <property type="evidence" value="ECO:0007669"/>
    <property type="project" value="TreeGrafter"/>
</dbReference>
<sequence length="219" mass="24110">MSEQVFGSELLRLVEVMDRLRSPGGCAWDAEQTHQSLIKYLLEESYEFIDAIESDDRDGMREELGDVLLQVYFHSRIAQDHPTAPFSIDDVAGAIADKLINRHPHVFAGVEVSGTEEIIENWEAIKAREKGRTSAIDGVAMSQPALSLMAKLVYRADKYGVPISIPAYSGDQEASEESVGAALASVIAWAYENNIDPESALRAQARAVISQIQLSEESQ</sequence>
<dbReference type="GO" id="GO:0006950">
    <property type="term" value="P:response to stress"/>
    <property type="evidence" value="ECO:0007669"/>
    <property type="project" value="UniProtKB-ARBA"/>
</dbReference>
<feature type="domain" description="NTP pyrophosphohydrolase MazG-like" evidence="1">
    <location>
        <begin position="32"/>
        <end position="107"/>
    </location>
</feature>
<dbReference type="SUPFAM" id="SSF101386">
    <property type="entry name" value="all-alpha NTP pyrophosphatases"/>
    <property type="match status" value="1"/>
</dbReference>